<proteinExistence type="inferred from homology"/>
<accession>A0ABW6RTM8</accession>
<dbReference type="CDD" id="cd05941">
    <property type="entry name" value="MCS"/>
    <property type="match status" value="1"/>
</dbReference>
<dbReference type="InterPro" id="IPR020845">
    <property type="entry name" value="AMP-binding_CS"/>
</dbReference>
<evidence type="ECO:0000313" key="5">
    <source>
        <dbReference type="Proteomes" id="UP001601992"/>
    </source>
</evidence>
<dbReference type="NCBIfam" id="NF005858">
    <property type="entry name" value="PRK07787.1"/>
    <property type="match status" value="1"/>
</dbReference>
<dbReference type="PANTHER" id="PTHR43201">
    <property type="entry name" value="ACYL-COA SYNTHETASE"/>
    <property type="match status" value="1"/>
</dbReference>
<feature type="domain" description="AMP-binding enzyme C-terminal" evidence="3">
    <location>
        <begin position="392"/>
        <end position="468"/>
    </location>
</feature>
<sequence>MSYGSLPLLKSLNPAAVAAGADIPDAVTIDGHTLSRSDLIGAATSVAERVAQAERVAVLARPSATTVLAILGSLIAGVTVVPVPPDSGPAEIAHILTDSGAQAWLGEAPEGAELPVIPVRTHARSWHTYPEPGPGTTAFILYTSGTTGAPKGVVLSRGAIAAGLDALAQAWAWTSNDVLVHGLPLFHVHGLILGVLGPLRVGSPLVHTGKPTPAAYAAAKGTMYFGVPTVWSRVVEDPSAARELAKARLLISGSAPLPVPVFERLRELTGQAPVERYGMSETMITLSTRVDSERRPGWVGTPVEGVQTRLRDESGEPVPHDGESIGGLQVRGPMLFGGYLNRPEATAECWTEDGWFRTGDVAAIDADGFHRIVGRESVDLIKSGGFRIGAGEIETALLGHAAVAEAAVVGVADDDLGQRIVAFVVPREGAPGELERALIDHVAQQLSVHKRPREVRLVESLPRNAMGKVQKKLLG</sequence>
<comment type="caution">
    <text evidence="4">The sequence shown here is derived from an EMBL/GenBank/DDBJ whole genome shotgun (WGS) entry which is preliminary data.</text>
</comment>
<dbReference type="Gene3D" id="3.30.300.30">
    <property type="match status" value="1"/>
</dbReference>
<dbReference type="InterPro" id="IPR045851">
    <property type="entry name" value="AMP-bd_C_sf"/>
</dbReference>
<evidence type="ECO:0000259" key="3">
    <source>
        <dbReference type="Pfam" id="PF13193"/>
    </source>
</evidence>
<dbReference type="EMBL" id="JBIAQY010000001">
    <property type="protein sequence ID" value="MFF3566286.1"/>
    <property type="molecule type" value="Genomic_DNA"/>
</dbReference>
<dbReference type="Proteomes" id="UP001601992">
    <property type="component" value="Unassembled WGS sequence"/>
</dbReference>
<evidence type="ECO:0000256" key="1">
    <source>
        <dbReference type="ARBA" id="ARBA00006432"/>
    </source>
</evidence>
<keyword evidence="5" id="KW-1185">Reference proteome</keyword>
<dbReference type="SUPFAM" id="SSF56801">
    <property type="entry name" value="Acetyl-CoA synthetase-like"/>
    <property type="match status" value="1"/>
</dbReference>
<reference evidence="4 5" key="1">
    <citation type="submission" date="2024-10" db="EMBL/GenBank/DDBJ databases">
        <title>The Natural Products Discovery Center: Release of the First 8490 Sequenced Strains for Exploring Actinobacteria Biosynthetic Diversity.</title>
        <authorList>
            <person name="Kalkreuter E."/>
            <person name="Kautsar S.A."/>
            <person name="Yang D."/>
            <person name="Bader C.D."/>
            <person name="Teijaro C.N."/>
            <person name="Fluegel L."/>
            <person name="Davis C.M."/>
            <person name="Simpson J.R."/>
            <person name="Lauterbach L."/>
            <person name="Steele A.D."/>
            <person name="Gui C."/>
            <person name="Meng S."/>
            <person name="Li G."/>
            <person name="Viehrig K."/>
            <person name="Ye F."/>
            <person name="Su P."/>
            <person name="Kiefer A.F."/>
            <person name="Nichols A."/>
            <person name="Cepeda A.J."/>
            <person name="Yan W."/>
            <person name="Fan B."/>
            <person name="Jiang Y."/>
            <person name="Adhikari A."/>
            <person name="Zheng C.-J."/>
            <person name="Schuster L."/>
            <person name="Cowan T.M."/>
            <person name="Smanski M.J."/>
            <person name="Chevrette M.G."/>
            <person name="De Carvalho L.P.S."/>
            <person name="Shen B."/>
        </authorList>
    </citation>
    <scope>NUCLEOTIDE SEQUENCE [LARGE SCALE GENOMIC DNA]</scope>
    <source>
        <strain evidence="4 5">NPDC002593</strain>
    </source>
</reference>
<evidence type="ECO:0000259" key="2">
    <source>
        <dbReference type="Pfam" id="PF00501"/>
    </source>
</evidence>
<dbReference type="Pfam" id="PF13193">
    <property type="entry name" value="AMP-binding_C"/>
    <property type="match status" value="1"/>
</dbReference>
<dbReference type="Pfam" id="PF00501">
    <property type="entry name" value="AMP-binding"/>
    <property type="match status" value="1"/>
</dbReference>
<name>A0ABW6RTM8_9NOCA</name>
<dbReference type="PANTHER" id="PTHR43201:SF8">
    <property type="entry name" value="ACYL-COA SYNTHETASE FAMILY MEMBER 3"/>
    <property type="match status" value="1"/>
</dbReference>
<gene>
    <name evidence="4" type="ORF">ACFYXQ_00730</name>
</gene>
<evidence type="ECO:0000313" key="4">
    <source>
        <dbReference type="EMBL" id="MFF3566286.1"/>
    </source>
</evidence>
<dbReference type="PROSITE" id="PS00455">
    <property type="entry name" value="AMP_BINDING"/>
    <property type="match status" value="1"/>
</dbReference>
<dbReference type="InterPro" id="IPR000873">
    <property type="entry name" value="AMP-dep_synth/lig_dom"/>
</dbReference>
<dbReference type="RefSeq" id="WP_040827602.1">
    <property type="nucleotide sequence ID" value="NZ_JBIAQY010000001.1"/>
</dbReference>
<comment type="similarity">
    <text evidence="1">Belongs to the ATP-dependent AMP-binding enzyme family.</text>
</comment>
<dbReference type="InterPro" id="IPR042099">
    <property type="entry name" value="ANL_N_sf"/>
</dbReference>
<organism evidence="4 5">
    <name type="scientific">Nocardia jiangxiensis</name>
    <dbReference type="NCBI Taxonomy" id="282685"/>
    <lineage>
        <taxon>Bacteria</taxon>
        <taxon>Bacillati</taxon>
        <taxon>Actinomycetota</taxon>
        <taxon>Actinomycetes</taxon>
        <taxon>Mycobacteriales</taxon>
        <taxon>Nocardiaceae</taxon>
        <taxon>Nocardia</taxon>
    </lineage>
</organism>
<dbReference type="InterPro" id="IPR025110">
    <property type="entry name" value="AMP-bd_C"/>
</dbReference>
<protein>
    <submittedName>
        <fullName evidence="4">Acyl-CoA synthetase</fullName>
    </submittedName>
</protein>
<dbReference type="Gene3D" id="3.40.50.12780">
    <property type="entry name" value="N-terminal domain of ligase-like"/>
    <property type="match status" value="1"/>
</dbReference>
<feature type="domain" description="AMP-dependent synthetase/ligase" evidence="2">
    <location>
        <begin position="50"/>
        <end position="340"/>
    </location>
</feature>